<reference evidence="1 2" key="1">
    <citation type="submission" date="2021-06" db="EMBL/GenBank/DDBJ databases">
        <title>Caerostris darwini draft genome.</title>
        <authorList>
            <person name="Kono N."/>
            <person name="Arakawa K."/>
        </authorList>
    </citation>
    <scope>NUCLEOTIDE SEQUENCE [LARGE SCALE GENOMIC DNA]</scope>
</reference>
<dbReference type="Proteomes" id="UP001054837">
    <property type="component" value="Unassembled WGS sequence"/>
</dbReference>
<dbReference type="EMBL" id="BPLQ01014423">
    <property type="protein sequence ID" value="GIY79586.1"/>
    <property type="molecule type" value="Genomic_DNA"/>
</dbReference>
<name>A0AAV4WAT6_9ARAC</name>
<proteinExistence type="predicted"/>
<accession>A0AAV4WAT6</accession>
<sequence length="98" mass="10766">MVRWHNGRQQTCLSSAGSLIGGYRRTKLDRYSNSKGFNRIAVSGGIVVLGLKLKMCLTLNVGFACYATDIEAKFLFTLQHIYDDGLDGLIHRVGTGIS</sequence>
<protein>
    <submittedName>
        <fullName evidence="1">Uncharacterized protein</fullName>
    </submittedName>
</protein>
<gene>
    <name evidence="1" type="ORF">CDAR_614221</name>
</gene>
<organism evidence="1 2">
    <name type="scientific">Caerostris darwini</name>
    <dbReference type="NCBI Taxonomy" id="1538125"/>
    <lineage>
        <taxon>Eukaryota</taxon>
        <taxon>Metazoa</taxon>
        <taxon>Ecdysozoa</taxon>
        <taxon>Arthropoda</taxon>
        <taxon>Chelicerata</taxon>
        <taxon>Arachnida</taxon>
        <taxon>Araneae</taxon>
        <taxon>Araneomorphae</taxon>
        <taxon>Entelegynae</taxon>
        <taxon>Araneoidea</taxon>
        <taxon>Araneidae</taxon>
        <taxon>Caerostris</taxon>
    </lineage>
</organism>
<comment type="caution">
    <text evidence="1">The sequence shown here is derived from an EMBL/GenBank/DDBJ whole genome shotgun (WGS) entry which is preliminary data.</text>
</comment>
<evidence type="ECO:0000313" key="2">
    <source>
        <dbReference type="Proteomes" id="UP001054837"/>
    </source>
</evidence>
<evidence type="ECO:0000313" key="1">
    <source>
        <dbReference type="EMBL" id="GIY79586.1"/>
    </source>
</evidence>
<keyword evidence="2" id="KW-1185">Reference proteome</keyword>
<dbReference type="AlphaFoldDB" id="A0AAV4WAT6"/>